<feature type="binding site" evidence="3">
    <location>
        <position position="60"/>
    </location>
    <ligand>
        <name>Mg(2+)</name>
        <dbReference type="ChEBI" id="CHEBI:18420"/>
        <label>1</label>
    </ligand>
</feature>
<keyword evidence="5" id="KW-1185">Reference proteome</keyword>
<reference evidence="4 5" key="1">
    <citation type="journal article" date="2010" name="Stand. Genomic Sci.">
        <title>Complete genome sequence of Spirochaeta smaragdinae type strain (SEBR 4228).</title>
        <authorList>
            <person name="Mavromatis K."/>
            <person name="Yasawong M."/>
            <person name="Chertkov O."/>
            <person name="Lapidus A."/>
            <person name="Lucas S."/>
            <person name="Nolan M."/>
            <person name="Del Rio T.G."/>
            <person name="Tice H."/>
            <person name="Cheng J.F."/>
            <person name="Pitluck S."/>
            <person name="Liolios K."/>
            <person name="Ivanova N."/>
            <person name="Tapia R."/>
            <person name="Han C."/>
            <person name="Bruce D."/>
            <person name="Goodwin L."/>
            <person name="Pati A."/>
            <person name="Chen A."/>
            <person name="Palaniappan K."/>
            <person name="Land M."/>
            <person name="Hauser L."/>
            <person name="Chang Y.J."/>
            <person name="Jeffries C.D."/>
            <person name="Detter J.C."/>
            <person name="Rohde M."/>
            <person name="Brambilla E."/>
            <person name="Spring S."/>
            <person name="Goker M."/>
            <person name="Sikorski J."/>
            <person name="Woyke T."/>
            <person name="Bristow J."/>
            <person name="Eisen J.A."/>
            <person name="Markowitz V."/>
            <person name="Hugenholtz P."/>
            <person name="Klenk H.P."/>
            <person name="Kyrpides N.C."/>
        </authorList>
    </citation>
    <scope>NUCLEOTIDE SEQUENCE [LARGE SCALE GENOMIC DNA]</scope>
    <source>
        <strain evidence="5">DSM 11293 / JCM 15392 / SEBR 4228</strain>
    </source>
</reference>
<dbReference type="GO" id="GO:0016787">
    <property type="term" value="F:hydrolase activity"/>
    <property type="evidence" value="ECO:0007669"/>
    <property type="project" value="UniProtKB-KW"/>
</dbReference>
<feature type="binding site" evidence="3">
    <location>
        <position position="250"/>
    </location>
    <ligand>
        <name>Mg(2+)</name>
        <dbReference type="ChEBI" id="CHEBI:18420"/>
        <label>1</label>
    </ligand>
</feature>
<evidence type="ECO:0000313" key="5">
    <source>
        <dbReference type="Proteomes" id="UP000002318"/>
    </source>
</evidence>
<sequence>MKHDTRKGIIYGALAADSLSLGSHWIYNVDAIAKRIGRPRDLSDPLVKTFHPNRKRGEFTHYGDQTLWLLESIADKGGYDQEAFFQLWKEKMAIYDGYMDHASKDTLSGGKASSMDDLGGAGRTAALALLFTDPAALADAAASQASLTHDHPLVRDVARFFSRLLFHGDQPMEDAIISVLEEQVWESGDLLPSLVKAGMETAGEETIAVIGRFGQMCSAERALPGTIHLLVSYPDDYEEAMISNVAAGGDSAARGLLAGMILGARSGFSSIPVRWTGALAAADRIDDAVDRIASL</sequence>
<proteinExistence type="inferred from homology"/>
<keyword evidence="2" id="KW-0378">Hydrolase</keyword>
<gene>
    <name evidence="4" type="ordered locus">Spirs_2956</name>
</gene>
<dbReference type="Gene3D" id="1.10.4080.10">
    <property type="entry name" value="ADP-ribosylation/Crystallin J1"/>
    <property type="match status" value="1"/>
</dbReference>
<dbReference type="InterPro" id="IPR005502">
    <property type="entry name" value="Ribosyl_crysJ1"/>
</dbReference>
<organism evidence="4 5">
    <name type="scientific">Sediminispirochaeta smaragdinae (strain DSM 11293 / JCM 15392 / SEBR 4228)</name>
    <name type="common">Spirochaeta smaragdinae</name>
    <dbReference type="NCBI Taxonomy" id="573413"/>
    <lineage>
        <taxon>Bacteria</taxon>
        <taxon>Pseudomonadati</taxon>
        <taxon>Spirochaetota</taxon>
        <taxon>Spirochaetia</taxon>
        <taxon>Spirochaetales</taxon>
        <taxon>Spirochaetaceae</taxon>
        <taxon>Sediminispirochaeta</taxon>
    </lineage>
</organism>
<dbReference type="eggNOG" id="COG1397">
    <property type="taxonomic scope" value="Bacteria"/>
</dbReference>
<dbReference type="Pfam" id="PF03747">
    <property type="entry name" value="ADP_ribosyl_GH"/>
    <property type="match status" value="1"/>
</dbReference>
<dbReference type="GO" id="GO:0046872">
    <property type="term" value="F:metal ion binding"/>
    <property type="evidence" value="ECO:0007669"/>
    <property type="project" value="UniProtKB-KW"/>
</dbReference>
<dbReference type="HOGENOM" id="CLU_046767_0_0_12"/>
<dbReference type="RefSeq" id="WP_013255518.1">
    <property type="nucleotide sequence ID" value="NC_014364.1"/>
</dbReference>
<protein>
    <submittedName>
        <fullName evidence="4">ADP-ribosylation/Crystallin J1</fullName>
    </submittedName>
</protein>
<dbReference type="EMBL" id="CP002116">
    <property type="protein sequence ID" value="ADK82059.1"/>
    <property type="molecule type" value="Genomic_DNA"/>
</dbReference>
<name>E1R3T8_SEDSS</name>
<dbReference type="KEGG" id="ssm:Spirs_2956"/>
<comment type="cofactor">
    <cofactor evidence="3">
        <name>Mg(2+)</name>
        <dbReference type="ChEBI" id="CHEBI:18420"/>
    </cofactor>
    <text evidence="3">Binds 2 magnesium ions per subunit.</text>
</comment>
<dbReference type="SUPFAM" id="SSF101478">
    <property type="entry name" value="ADP-ribosylglycohydrolase"/>
    <property type="match status" value="1"/>
</dbReference>
<dbReference type="InterPro" id="IPR050792">
    <property type="entry name" value="ADP-ribosylglycohydrolase"/>
</dbReference>
<dbReference type="STRING" id="573413.Spirs_2956"/>
<comment type="similarity">
    <text evidence="1">Belongs to the ADP-ribosylglycohydrolase family.</text>
</comment>
<evidence type="ECO:0000256" key="2">
    <source>
        <dbReference type="ARBA" id="ARBA00022801"/>
    </source>
</evidence>
<dbReference type="PANTHER" id="PTHR16222">
    <property type="entry name" value="ADP-RIBOSYLGLYCOHYDROLASE"/>
    <property type="match status" value="1"/>
</dbReference>
<dbReference type="Proteomes" id="UP000002318">
    <property type="component" value="Chromosome"/>
</dbReference>
<evidence type="ECO:0000256" key="3">
    <source>
        <dbReference type="PIRSR" id="PIRSR605502-1"/>
    </source>
</evidence>
<keyword evidence="3" id="KW-0460">Magnesium</keyword>
<dbReference type="AlphaFoldDB" id="E1R3T8"/>
<keyword evidence="3" id="KW-0479">Metal-binding</keyword>
<accession>E1R3T8</accession>
<evidence type="ECO:0000256" key="1">
    <source>
        <dbReference type="ARBA" id="ARBA00010702"/>
    </source>
</evidence>
<dbReference type="InterPro" id="IPR036705">
    <property type="entry name" value="Ribosyl_crysJ1_sf"/>
</dbReference>
<evidence type="ECO:0000313" key="4">
    <source>
        <dbReference type="EMBL" id="ADK82059.1"/>
    </source>
</evidence>
<dbReference type="OrthoDB" id="9798107at2"/>
<dbReference type="PANTHER" id="PTHR16222:SF24">
    <property type="entry name" value="ADP-RIBOSYLHYDROLASE ARH3"/>
    <property type="match status" value="1"/>
</dbReference>